<dbReference type="OrthoDB" id="1936259at2"/>
<dbReference type="InterPro" id="IPR032812">
    <property type="entry name" value="SbsA_Ig"/>
</dbReference>
<dbReference type="Gene3D" id="2.60.40.1220">
    <property type="match status" value="1"/>
</dbReference>
<dbReference type="InterPro" id="IPR032485">
    <property type="entry name" value="LRP1-like_beta_prop"/>
</dbReference>
<dbReference type="AlphaFoldDB" id="A0A0A0I4F4"/>
<dbReference type="RefSeq" id="WP_039255717.1">
    <property type="nucleotide sequence ID" value="NZ_JENJ01000038.1"/>
</dbReference>
<evidence type="ECO:0000259" key="3">
    <source>
        <dbReference type="Pfam" id="PF13205"/>
    </source>
</evidence>
<feature type="domain" description="SbsA Ig-like" evidence="3">
    <location>
        <begin position="371"/>
        <end position="472"/>
    </location>
</feature>
<dbReference type="Pfam" id="PF16472">
    <property type="entry name" value="DUF5050"/>
    <property type="match status" value="1"/>
</dbReference>
<keyword evidence="1 2" id="KW-0732">Signal</keyword>
<gene>
    <name evidence="5" type="ORF">Z968_08985</name>
</gene>
<dbReference type="SUPFAM" id="SSF69304">
    <property type="entry name" value="Tricorn protease N-terminal domain"/>
    <property type="match status" value="1"/>
</dbReference>
<dbReference type="EMBL" id="JENJ01000038">
    <property type="protein sequence ID" value="KGM95528.1"/>
    <property type="molecule type" value="Genomic_DNA"/>
</dbReference>
<evidence type="ECO:0000259" key="4">
    <source>
        <dbReference type="Pfam" id="PF16472"/>
    </source>
</evidence>
<evidence type="ECO:0000313" key="6">
    <source>
        <dbReference type="Proteomes" id="UP000030012"/>
    </source>
</evidence>
<evidence type="ECO:0000256" key="2">
    <source>
        <dbReference type="SAM" id="SignalP"/>
    </source>
</evidence>
<feature type="chain" id="PRO_5001963568" description="DUF5050 domain-containing protein" evidence="2">
    <location>
        <begin position="30"/>
        <end position="481"/>
    </location>
</feature>
<accession>A0A0A0I4F4</accession>
<name>A0A0A0I4F4_CLONO</name>
<reference evidence="5 6" key="1">
    <citation type="submission" date="2014-01" db="EMBL/GenBank/DDBJ databases">
        <title>Plasmidome dynamics in the species complex Clostridium novyi sensu lato converts strains of independent lineages into distinctly different pathogens.</title>
        <authorList>
            <person name="Skarin H."/>
            <person name="Segerman B."/>
        </authorList>
    </citation>
    <scope>NUCLEOTIDE SEQUENCE [LARGE SCALE GENOMIC DNA]</scope>
    <source>
        <strain evidence="5 6">4552</strain>
    </source>
</reference>
<protein>
    <recommendedName>
        <fullName evidence="7">DUF5050 domain-containing protein</fullName>
    </recommendedName>
</protein>
<sequence length="481" mass="56334">MNIKINKKIIALLMCYMLCVSFLPTYAFAESNPVENGIVNNKSLLVKEGDWLYYRNSYDGGSIYKVKTDGTQNTKINDISSCNITLDGEWIYFRSLDTSNKFYELFRIKKDGTALQDLKVKAHKETIVDDWIYYIPGTNYYDSHDGICKMKKDGSEKTCVLKQDEIAYPKISKNNLVYDLDKVFFLENEKKLDLNESNYEGYENYDNLKEMLYTSNEWIYFKEQNGKYYRMKNDTSDKEIIRVGELYTDSYYIINDNWIYNTQKQCLETMDKSKGIGKRTLGKNVCYTKIKIIGEWIYYYCDDGFCRIKTDGTNKTKIYDFMNTDIDKKSNYIVSGDNIYYINDYDKSEKAVFKFDLKDKTTKKLVNKDIVEVKPQKQWKVNFNKELNKDTINKKNIIVTDGDNIPVDITATLGDDGKSIYIQCDADYDKCWEIHRMQNGRLAGKQIYKIKITTNIKSKDGNNLSKEVVKEFKVQDDGYEV</sequence>
<evidence type="ECO:0008006" key="7">
    <source>
        <dbReference type="Google" id="ProtNLM"/>
    </source>
</evidence>
<dbReference type="InterPro" id="IPR014755">
    <property type="entry name" value="Cu-Rt/internalin_Ig-like"/>
</dbReference>
<organism evidence="5 6">
    <name type="scientific">Clostridium novyi A str. 4552</name>
    <dbReference type="NCBI Taxonomy" id="1444289"/>
    <lineage>
        <taxon>Bacteria</taxon>
        <taxon>Bacillati</taxon>
        <taxon>Bacillota</taxon>
        <taxon>Clostridia</taxon>
        <taxon>Eubacteriales</taxon>
        <taxon>Clostridiaceae</taxon>
        <taxon>Clostridium</taxon>
    </lineage>
</organism>
<evidence type="ECO:0000256" key="1">
    <source>
        <dbReference type="ARBA" id="ARBA00022729"/>
    </source>
</evidence>
<comment type="caution">
    <text evidence="5">The sequence shown here is derived from an EMBL/GenBank/DDBJ whole genome shotgun (WGS) entry which is preliminary data.</text>
</comment>
<proteinExistence type="predicted"/>
<feature type="signal peptide" evidence="2">
    <location>
        <begin position="1"/>
        <end position="29"/>
    </location>
</feature>
<feature type="domain" description="Prolow-density lipoprotein receptor-related protein 1-like beta-propeller" evidence="4">
    <location>
        <begin position="37"/>
        <end position="300"/>
    </location>
</feature>
<dbReference type="Pfam" id="PF13205">
    <property type="entry name" value="Big_5"/>
    <property type="match status" value="1"/>
</dbReference>
<dbReference type="Proteomes" id="UP000030012">
    <property type="component" value="Unassembled WGS sequence"/>
</dbReference>
<evidence type="ECO:0000313" key="5">
    <source>
        <dbReference type="EMBL" id="KGM95528.1"/>
    </source>
</evidence>